<comment type="caution">
    <text evidence="2">The sequence shown here is derived from an EMBL/GenBank/DDBJ whole genome shotgun (WGS) entry which is preliminary data.</text>
</comment>
<dbReference type="EMBL" id="JAZDUA010000773">
    <property type="protein sequence ID" value="KAK7789362.1"/>
    <property type="molecule type" value="Genomic_DNA"/>
</dbReference>
<protein>
    <submittedName>
        <fullName evidence="2">Uncharacterized protein</fullName>
    </submittedName>
</protein>
<evidence type="ECO:0000256" key="1">
    <source>
        <dbReference type="SAM" id="MobiDB-lite"/>
    </source>
</evidence>
<name>A0AAN9VEN3_9ORTH</name>
<evidence type="ECO:0000313" key="3">
    <source>
        <dbReference type="EMBL" id="KAK7789362.1"/>
    </source>
</evidence>
<proteinExistence type="predicted"/>
<feature type="region of interest" description="Disordered" evidence="1">
    <location>
        <begin position="63"/>
        <end position="83"/>
    </location>
</feature>
<sequence>MDIESIYAEFRDRERRSRNIIIHDLIEDPNLQIEQRSKMDKQVAESIVSKFTNDKCVVSTMRLGKLHQNNESSKSPERNKPRPMKVVLQNKEYALQILINKKKYKDEVKIGPDRTSQQRKHFAELLSNLEMAKKNGDTKKRIKYVNGIPTIIEVNEKKKTNTVNSQEN</sequence>
<evidence type="ECO:0000313" key="4">
    <source>
        <dbReference type="Proteomes" id="UP001378592"/>
    </source>
</evidence>
<reference evidence="2 4" key="1">
    <citation type="submission" date="2024-03" db="EMBL/GenBank/DDBJ databases">
        <title>The genome assembly and annotation of the cricket Gryllus longicercus Weissman &amp; Gray.</title>
        <authorList>
            <person name="Szrajer S."/>
            <person name="Gray D."/>
            <person name="Ylla G."/>
        </authorList>
    </citation>
    <scope>NUCLEOTIDE SEQUENCE [LARGE SCALE GENOMIC DNA]</scope>
    <source>
        <strain evidence="2">DAG 2021-001</strain>
        <tissue evidence="2">Whole body minus gut</tissue>
    </source>
</reference>
<organism evidence="2 4">
    <name type="scientific">Gryllus longicercus</name>
    <dbReference type="NCBI Taxonomy" id="2509291"/>
    <lineage>
        <taxon>Eukaryota</taxon>
        <taxon>Metazoa</taxon>
        <taxon>Ecdysozoa</taxon>
        <taxon>Arthropoda</taxon>
        <taxon>Hexapoda</taxon>
        <taxon>Insecta</taxon>
        <taxon>Pterygota</taxon>
        <taxon>Neoptera</taxon>
        <taxon>Polyneoptera</taxon>
        <taxon>Orthoptera</taxon>
        <taxon>Ensifera</taxon>
        <taxon>Gryllidea</taxon>
        <taxon>Grylloidea</taxon>
        <taxon>Gryllidae</taxon>
        <taxon>Gryllinae</taxon>
        <taxon>Gryllus</taxon>
    </lineage>
</organism>
<dbReference type="EMBL" id="JAZDUA010000857">
    <property type="protein sequence ID" value="KAK7789025.1"/>
    <property type="molecule type" value="Genomic_DNA"/>
</dbReference>
<dbReference type="Proteomes" id="UP001378592">
    <property type="component" value="Unassembled WGS sequence"/>
</dbReference>
<dbReference type="AlphaFoldDB" id="A0AAN9VEN3"/>
<gene>
    <name evidence="3" type="ORF">R5R35_001220</name>
    <name evidence="2" type="ORF">R5R35_001698</name>
</gene>
<accession>A0AAN9VEN3</accession>
<keyword evidence="4" id="KW-1185">Reference proteome</keyword>
<evidence type="ECO:0000313" key="2">
    <source>
        <dbReference type="EMBL" id="KAK7789025.1"/>
    </source>
</evidence>